<dbReference type="InterPro" id="IPR032466">
    <property type="entry name" value="Metal_Hydrolase"/>
</dbReference>
<dbReference type="CDD" id="cd01300">
    <property type="entry name" value="YtcJ_like"/>
    <property type="match status" value="1"/>
</dbReference>
<dbReference type="SUPFAM" id="SSF51556">
    <property type="entry name" value="Metallo-dependent hydrolases"/>
    <property type="match status" value="1"/>
</dbReference>
<evidence type="ECO:0000259" key="1">
    <source>
        <dbReference type="Pfam" id="PF07969"/>
    </source>
</evidence>
<organism evidence="2 3">
    <name type="scientific">Brevibacillus nitrificans</name>
    <dbReference type="NCBI Taxonomy" id="651560"/>
    <lineage>
        <taxon>Bacteria</taxon>
        <taxon>Bacillati</taxon>
        <taxon>Bacillota</taxon>
        <taxon>Bacilli</taxon>
        <taxon>Bacillales</taxon>
        <taxon>Paenibacillaceae</taxon>
        <taxon>Brevibacillus</taxon>
    </lineage>
</organism>
<dbReference type="Gene3D" id="3.20.20.140">
    <property type="entry name" value="Metal-dependent hydrolases"/>
    <property type="match status" value="1"/>
</dbReference>
<dbReference type="Gene3D" id="3.10.310.70">
    <property type="match status" value="1"/>
</dbReference>
<dbReference type="RefSeq" id="WP_122922575.1">
    <property type="nucleotide sequence ID" value="NZ_RHHU01000003.1"/>
</dbReference>
<proteinExistence type="predicted"/>
<reference evidence="2 3" key="1">
    <citation type="submission" date="2018-10" db="EMBL/GenBank/DDBJ databases">
        <title>Phylogenomics of Brevibacillus.</title>
        <authorList>
            <person name="Dunlap C."/>
        </authorList>
    </citation>
    <scope>NUCLEOTIDE SEQUENCE [LARGE SCALE GENOMIC DNA]</scope>
    <source>
        <strain evidence="2 3">JCM 15774</strain>
    </source>
</reference>
<keyword evidence="2" id="KW-0378">Hydrolase</keyword>
<protein>
    <submittedName>
        <fullName evidence="2">Amidohydrolase</fullName>
    </submittedName>
</protein>
<gene>
    <name evidence="2" type="ORF">EDM59_04950</name>
</gene>
<evidence type="ECO:0000313" key="3">
    <source>
        <dbReference type="Proteomes" id="UP000269573"/>
    </source>
</evidence>
<dbReference type="PANTHER" id="PTHR22642">
    <property type="entry name" value="IMIDAZOLONEPROPIONASE"/>
    <property type="match status" value="1"/>
</dbReference>
<dbReference type="SUPFAM" id="SSF51338">
    <property type="entry name" value="Composite domain of metallo-dependent hydrolases"/>
    <property type="match status" value="1"/>
</dbReference>
<sequence length="545" mass="60861">MKADLILRGNKIFTGLADQPEEAAVVILGNKIVDVCSIEKSEDYAGEETTVLTYHDQLILPGFHDAHLHVILGSLVENFSVSLGEARSEEEAAAIVKKYADSHPEEEWIIGFGWDRNAWVNKNDPHKSSLDRLLPDRPVFLMNVEAHYGWANSCALERAKIDNTTPAPDFGIIEKDENGEVTGILHETAMVLITRMAYHFSREKQEAMLTAFLSHTAKHGITSVDDLYASRANEALEDFGLFKAFDEQGKLTTRIHFYPSMNGDIERAKALRDEFRSEKLQMSGLKQFIDGVVTGHTAYMLEPYRDKPGSHGEPAFPEEEIKKWVKEAEKEGFKIRFHAIGDRAIRLALDSFMEAKKENQTSGLRHAIEHVEVIHPADIPRFAEVGAIASMQPIHLALMPKESYTDVLGMEQSRYCYAIKTLQEAGARLAFGSDFPVAPINPLLGLHRALTRMDYTGTEPWNEAEKIALADAIRSYTLGGAFGVHREHELGTLEMGKLADIAVLDCDLFSIPADEIKNAKTVLTVMDGKMVYERERSKRFAGSCG</sequence>
<dbReference type="InterPro" id="IPR033932">
    <property type="entry name" value="YtcJ-like"/>
</dbReference>
<name>A0A3M8DLW6_9BACL</name>
<keyword evidence="3" id="KW-1185">Reference proteome</keyword>
<evidence type="ECO:0000313" key="2">
    <source>
        <dbReference type="EMBL" id="RNB88471.1"/>
    </source>
</evidence>
<dbReference type="EMBL" id="RHHU01000003">
    <property type="protein sequence ID" value="RNB88471.1"/>
    <property type="molecule type" value="Genomic_DNA"/>
</dbReference>
<dbReference type="Proteomes" id="UP000269573">
    <property type="component" value="Unassembled WGS sequence"/>
</dbReference>
<dbReference type="GO" id="GO:0016810">
    <property type="term" value="F:hydrolase activity, acting on carbon-nitrogen (but not peptide) bonds"/>
    <property type="evidence" value="ECO:0007669"/>
    <property type="project" value="InterPro"/>
</dbReference>
<dbReference type="PANTHER" id="PTHR22642:SF2">
    <property type="entry name" value="PROTEIN LONG AFTER FAR-RED 3"/>
    <property type="match status" value="1"/>
</dbReference>
<dbReference type="Pfam" id="PF07969">
    <property type="entry name" value="Amidohydro_3"/>
    <property type="match status" value="1"/>
</dbReference>
<comment type="caution">
    <text evidence="2">The sequence shown here is derived from an EMBL/GenBank/DDBJ whole genome shotgun (WGS) entry which is preliminary data.</text>
</comment>
<dbReference type="AlphaFoldDB" id="A0A3M8DLW6"/>
<dbReference type="Gene3D" id="2.30.40.10">
    <property type="entry name" value="Urease, subunit C, domain 1"/>
    <property type="match status" value="1"/>
</dbReference>
<dbReference type="InterPro" id="IPR013108">
    <property type="entry name" value="Amidohydro_3"/>
</dbReference>
<dbReference type="InterPro" id="IPR011059">
    <property type="entry name" value="Metal-dep_hydrolase_composite"/>
</dbReference>
<accession>A0A3M8DLW6</accession>
<feature type="domain" description="Amidohydrolase 3" evidence="1">
    <location>
        <begin position="58"/>
        <end position="532"/>
    </location>
</feature>